<reference evidence="2 3" key="2">
    <citation type="submission" date="2018-11" db="EMBL/GenBank/DDBJ databases">
        <authorList>
            <consortium name="Pathogen Informatics"/>
        </authorList>
    </citation>
    <scope>NUCLEOTIDE SEQUENCE [LARGE SCALE GENOMIC DNA]</scope>
    <source>
        <strain evidence="2">Dakar</strain>
        <strain evidence="3">Dakar, Senegal</strain>
    </source>
</reference>
<gene>
    <name evidence="2" type="ORF">SCUD_LOCUS18861</name>
</gene>
<dbReference type="InterPro" id="IPR011025">
    <property type="entry name" value="GproteinA_insert"/>
</dbReference>
<dbReference type="SUPFAM" id="SSF47895">
    <property type="entry name" value="Transducin (alpha subunit), insertion domain"/>
    <property type="match status" value="1"/>
</dbReference>
<name>A0A183KUW9_9TREM</name>
<dbReference type="EMBL" id="UZAK01041623">
    <property type="protein sequence ID" value="VDP67241.1"/>
    <property type="molecule type" value="Genomic_DNA"/>
</dbReference>
<feature type="region of interest" description="Disordered" evidence="1">
    <location>
        <begin position="128"/>
        <end position="155"/>
    </location>
</feature>
<evidence type="ECO:0000256" key="1">
    <source>
        <dbReference type="SAM" id="MobiDB-lite"/>
    </source>
</evidence>
<dbReference type="Proteomes" id="UP000279833">
    <property type="component" value="Unassembled WGS sequence"/>
</dbReference>
<dbReference type="WBParaSite" id="SCUD_0001886401-mRNA-1">
    <property type="protein sequence ID" value="SCUD_0001886401-mRNA-1"/>
    <property type="gene ID" value="SCUD_0001886401"/>
</dbReference>
<feature type="compositionally biased region" description="Acidic residues" evidence="1">
    <location>
        <begin position="131"/>
        <end position="148"/>
    </location>
</feature>
<keyword evidence="3" id="KW-1185">Reference proteome</keyword>
<organism evidence="4">
    <name type="scientific">Schistosoma curassoni</name>
    <dbReference type="NCBI Taxonomy" id="6186"/>
    <lineage>
        <taxon>Eukaryota</taxon>
        <taxon>Metazoa</taxon>
        <taxon>Spiralia</taxon>
        <taxon>Lophotrochozoa</taxon>
        <taxon>Platyhelminthes</taxon>
        <taxon>Trematoda</taxon>
        <taxon>Digenea</taxon>
        <taxon>Strigeidida</taxon>
        <taxon>Schistosomatoidea</taxon>
        <taxon>Schistosomatidae</taxon>
        <taxon>Schistosoma</taxon>
    </lineage>
</organism>
<dbReference type="GO" id="GO:0007165">
    <property type="term" value="P:signal transduction"/>
    <property type="evidence" value="ECO:0007669"/>
    <property type="project" value="InterPro"/>
</dbReference>
<evidence type="ECO:0000313" key="4">
    <source>
        <dbReference type="WBParaSite" id="SCUD_0001886401-mRNA-1"/>
    </source>
</evidence>
<reference evidence="4" key="1">
    <citation type="submission" date="2016-06" db="UniProtKB">
        <authorList>
            <consortium name="WormBaseParasite"/>
        </authorList>
    </citation>
    <scope>IDENTIFICATION</scope>
</reference>
<proteinExistence type="predicted"/>
<feature type="region of interest" description="Disordered" evidence="1">
    <location>
        <begin position="182"/>
        <end position="201"/>
    </location>
</feature>
<feature type="compositionally biased region" description="Acidic residues" evidence="1">
    <location>
        <begin position="182"/>
        <end position="194"/>
    </location>
</feature>
<evidence type="ECO:0000313" key="3">
    <source>
        <dbReference type="Proteomes" id="UP000279833"/>
    </source>
</evidence>
<dbReference type="AlphaFoldDB" id="A0A183KUW9"/>
<sequence>KLQEYLVNSRSENGWITKDFIIFDEKYTTNSNHIDYHILKRQESSFKSKVNHDAEHFTYPYYDDPHAKYFNHHHHNCITISSSLPSFTIGIDNWSSFLMYQSTPPPAPTTLPPISVEDEFLDYIVTSDSCDTSEEGDDDDDDGDDNERDDIQSGLVNSSNCSLARTLVKSTSDIVDIDEFINYDEDDDDDEEEEEKRNNLNEDWDHLADLKTEDGLFYKSIRKLSINTKRKNKNLDHNSRLESGHLPYLNRNYIELNSNFNLLEFSIDQLTNMNYSEHKISLNSLQIIMKIITDQCEFRNAFLQYYPILSQKTYAGSYFIKCVDRIIQDDYIPTLQDLLIMKQSSKAVRESLITIGSITLR</sequence>
<dbReference type="STRING" id="6186.A0A183KUW9"/>
<evidence type="ECO:0000313" key="2">
    <source>
        <dbReference type="EMBL" id="VDP67241.1"/>
    </source>
</evidence>
<accession>A0A183KUW9</accession>
<protein>
    <submittedName>
        <fullName evidence="4">ENTH domain-containing protein</fullName>
    </submittedName>
</protein>